<dbReference type="InterPro" id="IPR052732">
    <property type="entry name" value="Cell-binding_unc_protein"/>
</dbReference>
<dbReference type="PANTHER" id="PTHR43883:SF1">
    <property type="entry name" value="GLUCONOKINASE"/>
    <property type="match status" value="1"/>
</dbReference>
<name>A0A2L1GKK2_9BACT</name>
<proteinExistence type="predicted"/>
<dbReference type="Proteomes" id="UP000239867">
    <property type="component" value="Chromosome"/>
</dbReference>
<evidence type="ECO:0000313" key="1">
    <source>
        <dbReference type="EMBL" id="AVD70189.1"/>
    </source>
</evidence>
<dbReference type="OrthoDB" id="14442at2"/>
<dbReference type="Gene3D" id="3.40.50.300">
    <property type="entry name" value="P-loop containing nucleotide triphosphate hydrolases"/>
    <property type="match status" value="1"/>
</dbReference>
<sequence length="187" mass="20595">MILVFFGMTASGKSTLAAACAARWHAPRYNTDQMRKELAGLAPGTRRPDGIEQGIYTRDMSARTYQALLGQAEADIRAGAPLVLLDGSYSQLAERDRLRQAAARLACPALFVYCHCSRAETMRRLALRGADRDAVSDGRPEIYRYQQKTFDLPGAEEPGVIRLDTEDRPEALVARLESSRLIPLPAA</sequence>
<keyword evidence="2" id="KW-1185">Reference proteome</keyword>
<dbReference type="Pfam" id="PF13671">
    <property type="entry name" value="AAA_33"/>
    <property type="match status" value="1"/>
</dbReference>
<reference evidence="1 2" key="1">
    <citation type="journal article" date="2018" name="MBio">
        <title>Insights into the evolution of host association through the isolation and characterization of a novel human periodontal pathobiont, Desulfobulbus oralis.</title>
        <authorList>
            <person name="Cross K.L."/>
            <person name="Chirania P."/>
            <person name="Xiong W."/>
            <person name="Beall C.J."/>
            <person name="Elkins J.G."/>
            <person name="Giannone R.J."/>
            <person name="Griffen A.L."/>
            <person name="Guss A.M."/>
            <person name="Hettich R.L."/>
            <person name="Joshi S.S."/>
            <person name="Mokrzan E.M."/>
            <person name="Martin R.K."/>
            <person name="Zhulin I.B."/>
            <person name="Leys E.J."/>
            <person name="Podar M."/>
        </authorList>
    </citation>
    <scope>NUCLEOTIDE SEQUENCE [LARGE SCALE GENOMIC DNA]</scope>
    <source>
        <strain evidence="1 2">ORNL</strain>
    </source>
</reference>
<dbReference type="RefSeq" id="WP_104935515.1">
    <property type="nucleotide sequence ID" value="NZ_CP021255.1"/>
</dbReference>
<organism evidence="1 2">
    <name type="scientific">Desulfobulbus oralis</name>
    <dbReference type="NCBI Taxonomy" id="1986146"/>
    <lineage>
        <taxon>Bacteria</taxon>
        <taxon>Pseudomonadati</taxon>
        <taxon>Thermodesulfobacteriota</taxon>
        <taxon>Desulfobulbia</taxon>
        <taxon>Desulfobulbales</taxon>
        <taxon>Desulfobulbaceae</taxon>
        <taxon>Desulfobulbus</taxon>
    </lineage>
</organism>
<dbReference type="SUPFAM" id="SSF52540">
    <property type="entry name" value="P-loop containing nucleoside triphosphate hydrolases"/>
    <property type="match status" value="1"/>
</dbReference>
<dbReference type="PANTHER" id="PTHR43883">
    <property type="entry name" value="SLR0207 PROTEIN"/>
    <property type="match status" value="1"/>
</dbReference>
<dbReference type="InterPro" id="IPR027417">
    <property type="entry name" value="P-loop_NTPase"/>
</dbReference>
<dbReference type="EMBL" id="CP021255">
    <property type="protein sequence ID" value="AVD70189.1"/>
    <property type="molecule type" value="Genomic_DNA"/>
</dbReference>
<gene>
    <name evidence="1" type="ORF">CAY53_00750</name>
</gene>
<evidence type="ECO:0000313" key="2">
    <source>
        <dbReference type="Proteomes" id="UP000239867"/>
    </source>
</evidence>
<accession>A0A2L1GKK2</accession>
<dbReference type="AlphaFoldDB" id="A0A2L1GKK2"/>
<dbReference type="KEGG" id="deo:CAY53_00750"/>
<protein>
    <submittedName>
        <fullName evidence="1">Uncharacterized protein</fullName>
    </submittedName>
</protein>